<dbReference type="AlphaFoldDB" id="A0A5D2PRP4"/>
<evidence type="ECO:0000313" key="2">
    <source>
        <dbReference type="Proteomes" id="UP000322667"/>
    </source>
</evidence>
<dbReference type="EMBL" id="CM017616">
    <property type="protein sequence ID" value="TYI18981.1"/>
    <property type="molecule type" value="Genomic_DNA"/>
</dbReference>
<organism evidence="1 2">
    <name type="scientific">Gossypium tomentosum</name>
    <name type="common">Hawaiian cotton</name>
    <name type="synonym">Gossypium sandvicense</name>
    <dbReference type="NCBI Taxonomy" id="34277"/>
    <lineage>
        <taxon>Eukaryota</taxon>
        <taxon>Viridiplantae</taxon>
        <taxon>Streptophyta</taxon>
        <taxon>Embryophyta</taxon>
        <taxon>Tracheophyta</taxon>
        <taxon>Spermatophyta</taxon>
        <taxon>Magnoliopsida</taxon>
        <taxon>eudicotyledons</taxon>
        <taxon>Gunneridae</taxon>
        <taxon>Pentapetalae</taxon>
        <taxon>rosids</taxon>
        <taxon>malvids</taxon>
        <taxon>Malvales</taxon>
        <taxon>Malvaceae</taxon>
        <taxon>Malvoideae</taxon>
        <taxon>Gossypium</taxon>
    </lineage>
</organism>
<proteinExistence type="predicted"/>
<reference evidence="1 2" key="1">
    <citation type="submission" date="2019-07" db="EMBL/GenBank/DDBJ databases">
        <title>WGS assembly of Gossypium tomentosum.</title>
        <authorList>
            <person name="Chen Z.J."/>
            <person name="Sreedasyam A."/>
            <person name="Ando A."/>
            <person name="Song Q."/>
            <person name="De L."/>
            <person name="Hulse-Kemp A."/>
            <person name="Ding M."/>
            <person name="Ye W."/>
            <person name="Kirkbride R."/>
            <person name="Jenkins J."/>
            <person name="Plott C."/>
            <person name="Lovell J."/>
            <person name="Lin Y.-M."/>
            <person name="Vaughn R."/>
            <person name="Liu B."/>
            <person name="Li W."/>
            <person name="Simpson S."/>
            <person name="Scheffler B."/>
            <person name="Saski C."/>
            <person name="Grover C."/>
            <person name="Hu G."/>
            <person name="Conover J."/>
            <person name="Carlson J."/>
            <person name="Shu S."/>
            <person name="Boston L."/>
            <person name="Williams M."/>
            <person name="Peterson D."/>
            <person name="Mcgee K."/>
            <person name="Jones D."/>
            <person name="Wendel J."/>
            <person name="Stelly D."/>
            <person name="Grimwood J."/>
            <person name="Schmutz J."/>
        </authorList>
    </citation>
    <scope>NUCLEOTIDE SEQUENCE [LARGE SCALE GENOMIC DNA]</scope>
    <source>
        <strain evidence="1">7179.01</strain>
    </source>
</reference>
<dbReference type="Proteomes" id="UP000322667">
    <property type="component" value="Chromosome A07"/>
</dbReference>
<sequence>MLEEFLKVRLIMLLKIKQPEEVDRVDNPNYCRYHNLSNHPLKKCSISKEKIIQLYNEGKITFEEETYLKLTSITCIRKMVDVQGSGDNYLFLRY</sequence>
<protein>
    <submittedName>
        <fullName evidence="1">Uncharacterized protein</fullName>
    </submittedName>
</protein>
<name>A0A5D2PRP4_GOSTO</name>
<accession>A0A5D2PRP4</accession>
<keyword evidence="2" id="KW-1185">Reference proteome</keyword>
<evidence type="ECO:0000313" key="1">
    <source>
        <dbReference type="EMBL" id="TYI18981.1"/>
    </source>
</evidence>
<gene>
    <name evidence="1" type="ORF">ES332_A07G132000v1</name>
</gene>